<feature type="non-terminal residue" evidence="1">
    <location>
        <position position="1"/>
    </location>
</feature>
<dbReference type="EMBL" id="CP045890">
    <property type="protein sequence ID" value="QQP56025.1"/>
    <property type="molecule type" value="Genomic_DNA"/>
</dbReference>
<gene>
    <name evidence="1" type="ORF">FKW44_000548</name>
</gene>
<reference evidence="2" key="1">
    <citation type="submission" date="2021-01" db="EMBL/GenBank/DDBJ databases">
        <title>Caligus Genome Assembly.</title>
        <authorList>
            <person name="Gallardo-Escarate C."/>
        </authorList>
    </citation>
    <scope>NUCLEOTIDE SEQUENCE [LARGE SCALE GENOMIC DNA]</scope>
</reference>
<sequence length="103" mass="11472">KKKYELLINIDMAARLEWRAYSRYSGVPEGSVAGLDASSGNDQIFIGRHLSDGLYLPGVVDIPQGSYEFGILRVWDVKGGVHEFNSGDVLVEIEPRATNWSWS</sequence>
<accession>A0A7T8KHH0</accession>
<dbReference type="AlphaFoldDB" id="A0A7T8KHH0"/>
<name>A0A7T8KHH0_CALRO</name>
<dbReference type="OrthoDB" id="6344326at2759"/>
<evidence type="ECO:0000313" key="1">
    <source>
        <dbReference type="EMBL" id="QQP56025.1"/>
    </source>
</evidence>
<dbReference type="Proteomes" id="UP000595437">
    <property type="component" value="Chromosome 1"/>
</dbReference>
<protein>
    <submittedName>
        <fullName evidence="1">Unzipped</fullName>
    </submittedName>
</protein>
<organism evidence="1 2">
    <name type="scientific">Caligus rogercresseyi</name>
    <name type="common">Sea louse</name>
    <dbReference type="NCBI Taxonomy" id="217165"/>
    <lineage>
        <taxon>Eukaryota</taxon>
        <taxon>Metazoa</taxon>
        <taxon>Ecdysozoa</taxon>
        <taxon>Arthropoda</taxon>
        <taxon>Crustacea</taxon>
        <taxon>Multicrustacea</taxon>
        <taxon>Hexanauplia</taxon>
        <taxon>Copepoda</taxon>
        <taxon>Siphonostomatoida</taxon>
        <taxon>Caligidae</taxon>
        <taxon>Caligus</taxon>
    </lineage>
</organism>
<keyword evidence="2" id="KW-1185">Reference proteome</keyword>
<evidence type="ECO:0000313" key="2">
    <source>
        <dbReference type="Proteomes" id="UP000595437"/>
    </source>
</evidence>
<proteinExistence type="predicted"/>